<keyword evidence="1" id="KW-0812">Transmembrane</keyword>
<organism evidence="2 3">
    <name type="scientific">Lactococcus lactis subsp. cremoris</name>
    <name type="common">Streptococcus cremoris</name>
    <dbReference type="NCBI Taxonomy" id="1359"/>
    <lineage>
        <taxon>Bacteria</taxon>
        <taxon>Bacillati</taxon>
        <taxon>Bacillota</taxon>
        <taxon>Bacilli</taxon>
        <taxon>Lactobacillales</taxon>
        <taxon>Streptococcaceae</taxon>
        <taxon>Lactococcus</taxon>
    </lineage>
</organism>
<keyword evidence="1" id="KW-0472">Membrane</keyword>
<dbReference type="AlphaFoldDB" id="A0AAD1NJB0"/>
<dbReference type="EMBL" id="AP024222">
    <property type="protein sequence ID" value="BCO06897.1"/>
    <property type="molecule type" value="Genomic_DNA"/>
</dbReference>
<sequence length="54" mass="6351">MFSKKTVDRIIRLIVVLIGFILIFSFPRNSSFYILGFALLIVNIVTMFFDKTYK</sequence>
<accession>A0AAD1NJB0</accession>
<feature type="transmembrane region" description="Helical" evidence="1">
    <location>
        <begin position="32"/>
        <end position="49"/>
    </location>
</feature>
<evidence type="ECO:0000256" key="1">
    <source>
        <dbReference type="SAM" id="Phobius"/>
    </source>
</evidence>
<name>A0AAD1NJB0_LACLC</name>
<proteinExistence type="predicted"/>
<gene>
    <name evidence="2" type="ORF">LLC_21370</name>
</gene>
<evidence type="ECO:0000313" key="2">
    <source>
        <dbReference type="EMBL" id="BCO06897.1"/>
    </source>
</evidence>
<feature type="transmembrane region" description="Helical" evidence="1">
    <location>
        <begin position="9"/>
        <end position="26"/>
    </location>
</feature>
<reference evidence="2 3" key="1">
    <citation type="submission" date="2020-12" db="EMBL/GenBank/DDBJ databases">
        <title>Complete genome sequence of lactococcus lactis subsp. cremoris strain EPSC and strain G3-2.</title>
        <authorList>
            <person name="Kita K."/>
            <person name="Ishikawa S."/>
        </authorList>
    </citation>
    <scope>NUCLEOTIDE SEQUENCE [LARGE SCALE GENOMIC DNA]</scope>
    <source>
        <strain evidence="2 3">EPSC</strain>
    </source>
</reference>
<protein>
    <submittedName>
        <fullName evidence="2">Uncharacterized protein</fullName>
    </submittedName>
</protein>
<keyword evidence="1" id="KW-1133">Transmembrane helix</keyword>
<evidence type="ECO:0000313" key="3">
    <source>
        <dbReference type="Proteomes" id="UP000595253"/>
    </source>
</evidence>
<dbReference type="Proteomes" id="UP000595253">
    <property type="component" value="Chromosome"/>
</dbReference>